<evidence type="ECO:0000256" key="7">
    <source>
        <dbReference type="PIRSR" id="PIRSR602640-3"/>
    </source>
</evidence>
<dbReference type="GO" id="GO:0046872">
    <property type="term" value="F:metal ion binding"/>
    <property type="evidence" value="ECO:0007669"/>
    <property type="project" value="UniProtKB-KW"/>
</dbReference>
<keyword evidence="6" id="KW-0106">Calcium</keyword>
<feature type="active site" description="Proton acceptor" evidence="5">
    <location>
        <position position="124"/>
    </location>
</feature>
<feature type="binding site" evidence="6">
    <location>
        <position position="192"/>
    </location>
    <ligand>
        <name>Ca(2+)</name>
        <dbReference type="ChEBI" id="CHEBI:29108"/>
        <label>1</label>
        <note>catalytic</note>
    </ligand>
</feature>
<gene>
    <name evidence="9" type="ORF">PNOK_0576300</name>
</gene>
<comment type="PTM">
    <text evidence="8">Glycosylated.</text>
</comment>
<dbReference type="AlphaFoldDB" id="A0A286UH16"/>
<sequence length="397" mass="43094">MSRLVLTVLVGLVAVVTGFYQLVIRPKLVVLGEGRIIQPIGNTKCVTYPESKACEKILLHEPSGLLYMACSTQESRVHWLPTSDRLNATGKSSVDYVSVFDPSSGKVTRLTTEGFKFPRGLSFHGMDIAPSTDPSRPHDIFLYLVNHRAPLGDADAAVVGADSVIEVFKTRPGGEDIHYVATFKDPVISTPNDIAATGEEDKGFYFTNDHGMIKTGWARRHHVDTLLGWAVTNVGYCNVVDGCKIVAEGLVGVNGIAKGKDGKYYVASSTSGRVYVFDRQADNSLVLEDEISTDRPIDNLSIDKDGSVWGAAFVHAMELVNVHFANPSINTASSALRITPNDGAGSYFGEKYKIERVFEDDGTLASGTTSVAYDVKRKKLYLHGIASPQLTVCDIEV</sequence>
<dbReference type="InterPro" id="IPR002640">
    <property type="entry name" value="Arylesterase"/>
</dbReference>
<comment type="similarity">
    <text evidence="1">Belongs to the paraoxonase family.</text>
</comment>
<dbReference type="Proteomes" id="UP000217199">
    <property type="component" value="Unassembled WGS sequence"/>
</dbReference>
<evidence type="ECO:0000256" key="5">
    <source>
        <dbReference type="PIRSR" id="PIRSR602640-1"/>
    </source>
</evidence>
<keyword evidence="2" id="KW-0378">Hydrolase</keyword>
<evidence type="ECO:0000313" key="10">
    <source>
        <dbReference type="Proteomes" id="UP000217199"/>
    </source>
</evidence>
<evidence type="ECO:0000256" key="6">
    <source>
        <dbReference type="PIRSR" id="PIRSR602640-2"/>
    </source>
</evidence>
<dbReference type="GO" id="GO:0004064">
    <property type="term" value="F:arylesterase activity"/>
    <property type="evidence" value="ECO:0007669"/>
    <property type="project" value="InterPro"/>
</dbReference>
<dbReference type="OrthoDB" id="5307922at2759"/>
<dbReference type="Gene3D" id="2.120.10.30">
    <property type="entry name" value="TolB, C-terminal domain"/>
    <property type="match status" value="1"/>
</dbReference>
<dbReference type="PANTHER" id="PTHR11799">
    <property type="entry name" value="PARAOXONASE"/>
    <property type="match status" value="1"/>
</dbReference>
<accession>A0A286UH16</accession>
<evidence type="ECO:0000256" key="3">
    <source>
        <dbReference type="ARBA" id="ARBA00023157"/>
    </source>
</evidence>
<dbReference type="Pfam" id="PF01731">
    <property type="entry name" value="Arylesterase"/>
    <property type="match status" value="1"/>
</dbReference>
<feature type="disulfide bond" description="In form B" evidence="7">
    <location>
        <begin position="45"/>
        <end position="393"/>
    </location>
</feature>
<feature type="binding site" evidence="6">
    <location>
        <position position="299"/>
    </location>
    <ligand>
        <name>Ca(2+)</name>
        <dbReference type="ChEBI" id="CHEBI:29108"/>
        <label>1</label>
        <note>catalytic</note>
    </ligand>
</feature>
<dbReference type="InterPro" id="IPR011042">
    <property type="entry name" value="6-blade_b-propeller_TolB-like"/>
</dbReference>
<evidence type="ECO:0000256" key="4">
    <source>
        <dbReference type="ARBA" id="ARBA00023180"/>
    </source>
</evidence>
<dbReference type="InterPro" id="IPR051288">
    <property type="entry name" value="Serum_paraoxonase/arylesterase"/>
</dbReference>
<evidence type="ECO:0000313" key="9">
    <source>
        <dbReference type="EMBL" id="PAV18920.1"/>
    </source>
</evidence>
<organism evidence="9 10">
    <name type="scientific">Pyrrhoderma noxium</name>
    <dbReference type="NCBI Taxonomy" id="2282107"/>
    <lineage>
        <taxon>Eukaryota</taxon>
        <taxon>Fungi</taxon>
        <taxon>Dikarya</taxon>
        <taxon>Basidiomycota</taxon>
        <taxon>Agaricomycotina</taxon>
        <taxon>Agaricomycetes</taxon>
        <taxon>Hymenochaetales</taxon>
        <taxon>Hymenochaetaceae</taxon>
        <taxon>Pyrrhoderma</taxon>
    </lineage>
</organism>
<keyword evidence="6" id="KW-0479">Metal-binding</keyword>
<dbReference type="STRING" id="2282107.A0A286UH16"/>
<evidence type="ECO:0000256" key="2">
    <source>
        <dbReference type="ARBA" id="ARBA00022801"/>
    </source>
</evidence>
<feature type="binding site" evidence="6">
    <location>
        <position position="298"/>
    </location>
    <ligand>
        <name>Ca(2+)</name>
        <dbReference type="ChEBI" id="CHEBI:29108"/>
        <label>1</label>
        <note>catalytic</note>
    </ligand>
</feature>
<proteinExistence type="inferred from homology"/>
<feature type="binding site" evidence="6">
    <location>
        <position position="193"/>
    </location>
    <ligand>
        <name>Ca(2+)</name>
        <dbReference type="ChEBI" id="CHEBI:29108"/>
        <label>1</label>
        <note>catalytic</note>
    </ligand>
</feature>
<feature type="glycosylation site" description="N-linked (GlcNAc...) asparagine" evidence="8">
    <location>
        <position position="299"/>
    </location>
</feature>
<evidence type="ECO:0000256" key="8">
    <source>
        <dbReference type="PIRSR" id="PIRSR602640-4"/>
    </source>
</evidence>
<dbReference type="InParanoid" id="A0A286UH16"/>
<evidence type="ECO:0000256" key="1">
    <source>
        <dbReference type="ARBA" id="ARBA00008595"/>
    </source>
</evidence>
<keyword evidence="10" id="KW-1185">Reference proteome</keyword>
<dbReference type="EMBL" id="NBII01000005">
    <property type="protein sequence ID" value="PAV18920.1"/>
    <property type="molecule type" value="Genomic_DNA"/>
</dbReference>
<protein>
    <submittedName>
        <fullName evidence="9">Serum paraoxonase arylesterase</fullName>
    </submittedName>
</protein>
<feature type="binding site" evidence="6">
    <location>
        <position position="254"/>
    </location>
    <ligand>
        <name>Ca(2+)</name>
        <dbReference type="ChEBI" id="CHEBI:29108"/>
        <label>1</label>
        <note>catalytic</note>
    </ligand>
</feature>
<comment type="caution">
    <text evidence="9">The sequence shown here is derived from an EMBL/GenBank/DDBJ whole genome shotgun (WGS) entry which is preliminary data.</text>
</comment>
<reference evidence="9 10" key="1">
    <citation type="journal article" date="2017" name="Mol. Ecol.">
        <title>Comparative and population genomic landscape of Phellinus noxius: A hypervariable fungus causing root rot in trees.</title>
        <authorList>
            <person name="Chung C.L."/>
            <person name="Lee T.J."/>
            <person name="Akiba M."/>
            <person name="Lee H.H."/>
            <person name="Kuo T.H."/>
            <person name="Liu D."/>
            <person name="Ke H.M."/>
            <person name="Yokoi T."/>
            <person name="Roa M.B."/>
            <person name="Lu M.J."/>
            <person name="Chang Y.Y."/>
            <person name="Ann P.J."/>
            <person name="Tsai J.N."/>
            <person name="Chen C.Y."/>
            <person name="Tzean S.S."/>
            <person name="Ota Y."/>
            <person name="Hattori T."/>
            <person name="Sahashi N."/>
            <person name="Liou R.F."/>
            <person name="Kikuchi T."/>
            <person name="Tsai I.J."/>
        </authorList>
    </citation>
    <scope>NUCLEOTIDE SEQUENCE [LARGE SCALE GENOMIC DNA]</scope>
    <source>
        <strain evidence="9 10">FFPRI411160</strain>
    </source>
</reference>
<keyword evidence="4 8" id="KW-0325">Glycoprotein</keyword>
<keyword evidence="3 7" id="KW-1015">Disulfide bond</keyword>
<name>A0A286UH16_9AGAM</name>
<dbReference type="SUPFAM" id="SSF63829">
    <property type="entry name" value="Calcium-dependent phosphotriesterase"/>
    <property type="match status" value="1"/>
</dbReference>
<dbReference type="PANTHER" id="PTHR11799:SF12">
    <property type="entry name" value="PARAOXONASE-RELATED"/>
    <property type="match status" value="1"/>
</dbReference>
<comment type="cofactor">
    <cofactor evidence="6">
        <name>Ca(2+)</name>
        <dbReference type="ChEBI" id="CHEBI:29108"/>
    </cofactor>
    <text evidence="6">Binds 2 calcium ions per subunit.</text>
</comment>